<evidence type="ECO:0000256" key="1">
    <source>
        <dbReference type="SAM" id="SignalP"/>
    </source>
</evidence>
<evidence type="ECO:0000313" key="2">
    <source>
        <dbReference type="EMBL" id="KIJ32918.1"/>
    </source>
</evidence>
<proteinExistence type="predicted"/>
<keyword evidence="1" id="KW-0732">Signal</keyword>
<feature type="chain" id="PRO_5002220625" evidence="1">
    <location>
        <begin position="21"/>
        <end position="91"/>
    </location>
</feature>
<sequence length="91" mass="9714">MATIWMFVIFFAVIGSQTLADGDDRYITPSPVLGQSQTQDPSAHWGIPMAVACDPGINITIRSIDVAIGGLCSTNRTHVVGIPCNEKPQTV</sequence>
<organism evidence="2 3">
    <name type="scientific">Sphaerobolus stellatus (strain SS14)</name>
    <dbReference type="NCBI Taxonomy" id="990650"/>
    <lineage>
        <taxon>Eukaryota</taxon>
        <taxon>Fungi</taxon>
        <taxon>Dikarya</taxon>
        <taxon>Basidiomycota</taxon>
        <taxon>Agaricomycotina</taxon>
        <taxon>Agaricomycetes</taxon>
        <taxon>Phallomycetidae</taxon>
        <taxon>Geastrales</taxon>
        <taxon>Sphaerobolaceae</taxon>
        <taxon>Sphaerobolus</taxon>
    </lineage>
</organism>
<dbReference type="EMBL" id="KN837220">
    <property type="protein sequence ID" value="KIJ32918.1"/>
    <property type="molecule type" value="Genomic_DNA"/>
</dbReference>
<dbReference type="Proteomes" id="UP000054279">
    <property type="component" value="Unassembled WGS sequence"/>
</dbReference>
<evidence type="ECO:0000313" key="3">
    <source>
        <dbReference type="Proteomes" id="UP000054279"/>
    </source>
</evidence>
<dbReference type="OrthoDB" id="100006at2759"/>
<protein>
    <submittedName>
        <fullName evidence="2">Uncharacterized protein</fullName>
    </submittedName>
</protein>
<feature type="signal peptide" evidence="1">
    <location>
        <begin position="1"/>
        <end position="20"/>
    </location>
</feature>
<accession>A0A0C9TRY0</accession>
<reference evidence="2 3" key="1">
    <citation type="submission" date="2014-06" db="EMBL/GenBank/DDBJ databases">
        <title>Evolutionary Origins and Diversification of the Mycorrhizal Mutualists.</title>
        <authorList>
            <consortium name="DOE Joint Genome Institute"/>
            <consortium name="Mycorrhizal Genomics Consortium"/>
            <person name="Kohler A."/>
            <person name="Kuo A."/>
            <person name="Nagy L.G."/>
            <person name="Floudas D."/>
            <person name="Copeland A."/>
            <person name="Barry K.W."/>
            <person name="Cichocki N."/>
            <person name="Veneault-Fourrey C."/>
            <person name="LaButti K."/>
            <person name="Lindquist E.A."/>
            <person name="Lipzen A."/>
            <person name="Lundell T."/>
            <person name="Morin E."/>
            <person name="Murat C."/>
            <person name="Riley R."/>
            <person name="Ohm R."/>
            <person name="Sun H."/>
            <person name="Tunlid A."/>
            <person name="Henrissat B."/>
            <person name="Grigoriev I.V."/>
            <person name="Hibbett D.S."/>
            <person name="Martin F."/>
        </authorList>
    </citation>
    <scope>NUCLEOTIDE SEQUENCE [LARGE SCALE GENOMIC DNA]</scope>
    <source>
        <strain evidence="2 3">SS14</strain>
    </source>
</reference>
<keyword evidence="3" id="KW-1185">Reference proteome</keyword>
<name>A0A0C9TRY0_SPHS4</name>
<dbReference type="AlphaFoldDB" id="A0A0C9TRY0"/>
<gene>
    <name evidence="2" type="ORF">M422DRAFT_265258</name>
</gene>
<dbReference type="HOGENOM" id="CLU_2428460_0_0_1"/>